<name>A0A1X7TSB4_AMPQE</name>
<dbReference type="AlphaFoldDB" id="A0A1X7TSB4"/>
<dbReference type="EnsemblMetazoa" id="Aqu2.1.17888_001">
    <property type="protein sequence ID" value="Aqu2.1.17888_001"/>
    <property type="gene ID" value="Aqu2.1.17888"/>
</dbReference>
<proteinExistence type="predicted"/>
<reference evidence="1" key="1">
    <citation type="submission" date="2017-05" db="UniProtKB">
        <authorList>
            <consortium name="EnsemblMetazoa"/>
        </authorList>
    </citation>
    <scope>IDENTIFICATION</scope>
</reference>
<dbReference type="OrthoDB" id="10256697at2759"/>
<dbReference type="PANTHER" id="PTHR13411">
    <property type="entry name" value="PLASMINOGEN RECEPTOR (KT)"/>
    <property type="match status" value="1"/>
</dbReference>
<dbReference type="InterPro" id="IPR019319">
    <property type="entry name" value="Plg-R(KT)"/>
</dbReference>
<dbReference type="Pfam" id="PF10166">
    <property type="entry name" value="DUF2368"/>
    <property type="match status" value="1"/>
</dbReference>
<protein>
    <submittedName>
        <fullName evidence="1">Uncharacterized protein</fullName>
    </submittedName>
</protein>
<organism evidence="1">
    <name type="scientific">Amphimedon queenslandica</name>
    <name type="common">Sponge</name>
    <dbReference type="NCBI Taxonomy" id="400682"/>
    <lineage>
        <taxon>Eukaryota</taxon>
        <taxon>Metazoa</taxon>
        <taxon>Porifera</taxon>
        <taxon>Demospongiae</taxon>
        <taxon>Heteroscleromorpha</taxon>
        <taxon>Haplosclerida</taxon>
        <taxon>Niphatidae</taxon>
        <taxon>Amphimedon</taxon>
    </lineage>
</organism>
<dbReference type="InParanoid" id="A0A1X7TSB4"/>
<dbReference type="GO" id="GO:0005886">
    <property type="term" value="C:plasma membrane"/>
    <property type="evidence" value="ECO:0007669"/>
    <property type="project" value="InterPro"/>
</dbReference>
<sequence length="105" mass="12211">MGSFFTKPMSNVMDENMKKQQEFQLSAQKMQMERQMMMQVQMRNKGVAQQLSMAREAFNWIEIQPQYFSCLPNDADKILSNETGLLRLPGEPLSVAMIDRERSKS</sequence>
<accession>A0A1X7TSB4</accession>
<evidence type="ECO:0000313" key="1">
    <source>
        <dbReference type="EnsemblMetazoa" id="Aqu2.1.17888_001"/>
    </source>
</evidence>
<dbReference type="PANTHER" id="PTHR13411:SF6">
    <property type="entry name" value="PLASMINOGEN RECEPTOR (KT)"/>
    <property type="match status" value="1"/>
</dbReference>